<dbReference type="GO" id="GO:0004521">
    <property type="term" value="F:RNA endonuclease activity"/>
    <property type="evidence" value="ECO:0007669"/>
    <property type="project" value="UniProtKB-ARBA"/>
</dbReference>
<evidence type="ECO:0000256" key="5">
    <source>
        <dbReference type="ARBA" id="ARBA00022723"/>
    </source>
</evidence>
<keyword evidence="6" id="KW-0255">Endonuclease</keyword>
<keyword evidence="4" id="KW-0540">Nuclease</keyword>
<dbReference type="EMBL" id="CM035434">
    <property type="protein sequence ID" value="KAH7292784.1"/>
    <property type="molecule type" value="Genomic_DNA"/>
</dbReference>
<comment type="caution">
    <text evidence="10">The sequence shown here is derived from an EMBL/GenBank/DDBJ whole genome shotgun (WGS) entry which is preliminary data.</text>
</comment>
<dbReference type="SUPFAM" id="SSF48537">
    <property type="entry name" value="Phospholipase C/P1 nuclease"/>
    <property type="match status" value="1"/>
</dbReference>
<keyword evidence="8" id="KW-1015">Disulfide bond</keyword>
<evidence type="ECO:0000256" key="6">
    <source>
        <dbReference type="ARBA" id="ARBA00022759"/>
    </source>
</evidence>
<dbReference type="OMA" id="LACPKRY"/>
<keyword evidence="7" id="KW-0378">Hydrolase</keyword>
<dbReference type="AlphaFoldDB" id="A0A8T2RAI3"/>
<evidence type="ECO:0000256" key="3">
    <source>
        <dbReference type="ARBA" id="ARBA00012562"/>
    </source>
</evidence>
<accession>A0A8T2RAI3</accession>
<dbReference type="OrthoDB" id="441446at2759"/>
<dbReference type="PANTHER" id="PTHR33146:SF27">
    <property type="entry name" value="ENDONUCLEASE 2"/>
    <property type="match status" value="1"/>
</dbReference>
<dbReference type="EC" id="3.1.30.1" evidence="3"/>
<dbReference type="PANTHER" id="PTHR33146">
    <property type="entry name" value="ENDONUCLEASE 4"/>
    <property type="match status" value="1"/>
</dbReference>
<sequence>MVKAAFVFAGDCWDSDGLKNRCAAGAIYNYTSQLTEFSSSSSQYNLTEALLFLSHFVGDIHQPLHVGFASDRGGNTIKVYWYNESVNLHHVWDTSIIVTSEERFYNSSLDDLVDDIGQKITEGYWKNETAEWERCSRDDLACPDTYASESIKAACKWAYRNATPGSYLADEYFLTRMPIVETRLAQGGVRLAGILNRIFAEGRIHNMAFVDA</sequence>
<dbReference type="InterPro" id="IPR008947">
    <property type="entry name" value="PLipase_C/P1_nuclease_dom_sf"/>
</dbReference>
<dbReference type="Pfam" id="PF02265">
    <property type="entry name" value="S1-P1_nuclease"/>
    <property type="match status" value="1"/>
</dbReference>
<gene>
    <name evidence="10" type="ORF">KP509_29G085500</name>
</gene>
<keyword evidence="11" id="KW-1185">Reference proteome</keyword>
<evidence type="ECO:0000256" key="9">
    <source>
        <dbReference type="ARBA" id="ARBA00023180"/>
    </source>
</evidence>
<comment type="similarity">
    <text evidence="2">Belongs to the nuclease type I family.</text>
</comment>
<comment type="catalytic activity">
    <reaction evidence="1">
        <text>Endonucleolytic cleavage to 5'-phosphomononucleotide and 5'-phosphooligonucleotide end-products.</text>
        <dbReference type="EC" id="3.1.30.1"/>
    </reaction>
</comment>
<protein>
    <recommendedName>
        <fullName evidence="3">Aspergillus nuclease S1</fullName>
        <ecNumber evidence="3">3.1.30.1</ecNumber>
    </recommendedName>
</protein>
<organism evidence="10 11">
    <name type="scientific">Ceratopteris richardii</name>
    <name type="common">Triangle waterfern</name>
    <dbReference type="NCBI Taxonomy" id="49495"/>
    <lineage>
        <taxon>Eukaryota</taxon>
        <taxon>Viridiplantae</taxon>
        <taxon>Streptophyta</taxon>
        <taxon>Embryophyta</taxon>
        <taxon>Tracheophyta</taxon>
        <taxon>Polypodiopsida</taxon>
        <taxon>Polypodiidae</taxon>
        <taxon>Polypodiales</taxon>
        <taxon>Pteridineae</taxon>
        <taxon>Pteridaceae</taxon>
        <taxon>Parkerioideae</taxon>
        <taxon>Ceratopteris</taxon>
    </lineage>
</organism>
<dbReference type="Proteomes" id="UP000825935">
    <property type="component" value="Chromosome 29"/>
</dbReference>
<proteinExistence type="inferred from homology"/>
<name>A0A8T2RAI3_CERRI</name>
<keyword evidence="5" id="KW-0479">Metal-binding</keyword>
<dbReference type="InterPro" id="IPR003154">
    <property type="entry name" value="S1/P1nuclease"/>
</dbReference>
<evidence type="ECO:0000313" key="11">
    <source>
        <dbReference type="Proteomes" id="UP000825935"/>
    </source>
</evidence>
<reference evidence="10" key="1">
    <citation type="submission" date="2021-08" db="EMBL/GenBank/DDBJ databases">
        <title>WGS assembly of Ceratopteris richardii.</title>
        <authorList>
            <person name="Marchant D.B."/>
            <person name="Chen G."/>
            <person name="Jenkins J."/>
            <person name="Shu S."/>
            <person name="Leebens-Mack J."/>
            <person name="Grimwood J."/>
            <person name="Schmutz J."/>
            <person name="Soltis P."/>
            <person name="Soltis D."/>
            <person name="Chen Z.-H."/>
        </authorList>
    </citation>
    <scope>NUCLEOTIDE SEQUENCE</scope>
    <source>
        <strain evidence="10">Whitten #5841</strain>
        <tissue evidence="10">Leaf</tissue>
    </source>
</reference>
<dbReference type="GO" id="GO:0046872">
    <property type="term" value="F:metal ion binding"/>
    <property type="evidence" value="ECO:0007669"/>
    <property type="project" value="UniProtKB-KW"/>
</dbReference>
<evidence type="ECO:0000256" key="7">
    <source>
        <dbReference type="ARBA" id="ARBA00022801"/>
    </source>
</evidence>
<dbReference type="GO" id="GO:0006308">
    <property type="term" value="P:DNA catabolic process"/>
    <property type="evidence" value="ECO:0007669"/>
    <property type="project" value="InterPro"/>
</dbReference>
<dbReference type="CDD" id="cd11010">
    <property type="entry name" value="S1-P1_nuclease"/>
    <property type="match status" value="1"/>
</dbReference>
<evidence type="ECO:0000256" key="4">
    <source>
        <dbReference type="ARBA" id="ARBA00022722"/>
    </source>
</evidence>
<evidence type="ECO:0000256" key="2">
    <source>
        <dbReference type="ARBA" id="ARBA00009547"/>
    </source>
</evidence>
<evidence type="ECO:0000256" key="8">
    <source>
        <dbReference type="ARBA" id="ARBA00023157"/>
    </source>
</evidence>
<keyword evidence="9" id="KW-0325">Glycoprotein</keyword>
<dbReference type="Gene3D" id="1.10.575.10">
    <property type="entry name" value="P1 Nuclease"/>
    <property type="match status" value="1"/>
</dbReference>
<evidence type="ECO:0000313" key="10">
    <source>
        <dbReference type="EMBL" id="KAH7292784.1"/>
    </source>
</evidence>
<dbReference type="GO" id="GO:0003676">
    <property type="term" value="F:nucleic acid binding"/>
    <property type="evidence" value="ECO:0007669"/>
    <property type="project" value="InterPro"/>
</dbReference>
<dbReference type="GO" id="GO:0000014">
    <property type="term" value="F:single-stranded DNA endodeoxyribonuclease activity"/>
    <property type="evidence" value="ECO:0007669"/>
    <property type="project" value="UniProtKB-ARBA"/>
</dbReference>
<evidence type="ECO:0000256" key="1">
    <source>
        <dbReference type="ARBA" id="ARBA00000245"/>
    </source>
</evidence>